<comment type="caution">
    <text evidence="3">The sequence shown here is derived from an EMBL/GenBank/DDBJ whole genome shotgun (WGS) entry which is preliminary data.</text>
</comment>
<keyword evidence="1" id="KW-0472">Membrane</keyword>
<reference evidence="3 4" key="1">
    <citation type="journal article" date="2019" name="Syst. Appl. Microbiol.">
        <title>Characterization of Bifidobacterium species in feaces of the Egyptian fruit bat: Description of B. vespertilionis sp. nov. and B. rousetti sp. nov.</title>
        <authorList>
            <person name="Modesto M."/>
            <person name="Satti M."/>
            <person name="Watanabe K."/>
            <person name="Puglisi E."/>
            <person name="Morelli L."/>
            <person name="Huang C.-H."/>
            <person name="Liou J.-S."/>
            <person name="Miyashita M."/>
            <person name="Tamura T."/>
            <person name="Saito S."/>
            <person name="Mori K."/>
            <person name="Huang L."/>
            <person name="Sciavilla P."/>
            <person name="Sandri C."/>
            <person name="Spiezio C."/>
            <person name="Vitali F."/>
            <person name="Cavalieri D."/>
            <person name="Perpetuini G."/>
            <person name="Tofalo R."/>
            <person name="Bonetti A."/>
            <person name="Arita M."/>
            <person name="Mattarelli P."/>
        </authorList>
    </citation>
    <scope>NUCLEOTIDE SEQUENCE [LARGE SCALE GENOMIC DNA]</scope>
    <source>
        <strain evidence="3 4">RST7</strain>
    </source>
</reference>
<protein>
    <submittedName>
        <fullName evidence="3">Peptidase A24</fullName>
    </submittedName>
</protein>
<accession>A0A5M9ZSV7</accession>
<evidence type="ECO:0000313" key="4">
    <source>
        <dbReference type="Proteomes" id="UP000412028"/>
    </source>
</evidence>
<dbReference type="GO" id="GO:0016020">
    <property type="term" value="C:membrane"/>
    <property type="evidence" value="ECO:0007669"/>
    <property type="project" value="InterPro"/>
</dbReference>
<dbReference type="GO" id="GO:0004190">
    <property type="term" value="F:aspartic-type endopeptidase activity"/>
    <property type="evidence" value="ECO:0007669"/>
    <property type="project" value="InterPro"/>
</dbReference>
<sequence>MTYLFIPTAVAGFVVTCTDIRTRRVPRAVIVGGSAAQLLCLVVWCVLYGQWPSLAMSVVLGLGSALVQLGLAMVRPGTLGFGDVTCTLMMGFAVGWFGLTAVLMWWMLMGLIGLIMLGLCKGRGGDSIPFAPAIVLAAVIVVLLSLF</sequence>
<proteinExistence type="predicted"/>
<name>A0A5M9ZSV7_9BIFI</name>
<dbReference type="InterPro" id="IPR000045">
    <property type="entry name" value="Prepilin_IV_endopep_pep"/>
</dbReference>
<feature type="transmembrane region" description="Helical" evidence="1">
    <location>
        <begin position="28"/>
        <end position="49"/>
    </location>
</feature>
<dbReference type="Pfam" id="PF01478">
    <property type="entry name" value="Peptidase_A24"/>
    <property type="match status" value="1"/>
</dbReference>
<gene>
    <name evidence="3" type="ORF">EMO89_04680</name>
</gene>
<feature type="transmembrane region" description="Helical" evidence="1">
    <location>
        <begin position="55"/>
        <end position="74"/>
    </location>
</feature>
<evidence type="ECO:0000256" key="1">
    <source>
        <dbReference type="SAM" id="Phobius"/>
    </source>
</evidence>
<organism evidence="3 4">
    <name type="scientific">Bifidobacterium tissieri</name>
    <dbReference type="NCBI Taxonomy" id="1630162"/>
    <lineage>
        <taxon>Bacteria</taxon>
        <taxon>Bacillati</taxon>
        <taxon>Actinomycetota</taxon>
        <taxon>Actinomycetes</taxon>
        <taxon>Bifidobacteriales</taxon>
        <taxon>Bifidobacteriaceae</taxon>
        <taxon>Bifidobacterium</taxon>
    </lineage>
</organism>
<feature type="domain" description="Prepilin type IV endopeptidase peptidase" evidence="2">
    <location>
        <begin position="11"/>
        <end position="113"/>
    </location>
</feature>
<dbReference type="AlphaFoldDB" id="A0A5M9ZSV7"/>
<dbReference type="EMBL" id="RZUI01000004">
    <property type="protein sequence ID" value="KAA8830757.1"/>
    <property type="molecule type" value="Genomic_DNA"/>
</dbReference>
<feature type="transmembrane region" description="Helical" evidence="1">
    <location>
        <begin position="128"/>
        <end position="146"/>
    </location>
</feature>
<keyword evidence="1" id="KW-0812">Transmembrane</keyword>
<feature type="transmembrane region" description="Helical" evidence="1">
    <location>
        <begin position="86"/>
        <end position="108"/>
    </location>
</feature>
<evidence type="ECO:0000259" key="2">
    <source>
        <dbReference type="Pfam" id="PF01478"/>
    </source>
</evidence>
<dbReference type="Proteomes" id="UP000412028">
    <property type="component" value="Unassembled WGS sequence"/>
</dbReference>
<keyword evidence="1" id="KW-1133">Transmembrane helix</keyword>
<evidence type="ECO:0000313" key="3">
    <source>
        <dbReference type="EMBL" id="KAA8830757.1"/>
    </source>
</evidence>
<dbReference type="Gene3D" id="1.20.120.1220">
    <property type="match status" value="1"/>
</dbReference>
<dbReference type="OrthoDB" id="3233720at2"/>